<dbReference type="AlphaFoldDB" id="A0A518HXU6"/>
<evidence type="ECO:0000313" key="3">
    <source>
        <dbReference type="Proteomes" id="UP000319004"/>
    </source>
</evidence>
<organism evidence="2 3">
    <name type="scientific">Stieleria neptunia</name>
    <dbReference type="NCBI Taxonomy" id="2527979"/>
    <lineage>
        <taxon>Bacteria</taxon>
        <taxon>Pseudomonadati</taxon>
        <taxon>Planctomycetota</taxon>
        <taxon>Planctomycetia</taxon>
        <taxon>Pirellulales</taxon>
        <taxon>Pirellulaceae</taxon>
        <taxon>Stieleria</taxon>
    </lineage>
</organism>
<gene>
    <name evidence="2" type="ORF">Enr13x_54530</name>
</gene>
<reference evidence="2 3" key="1">
    <citation type="submission" date="2019-03" db="EMBL/GenBank/DDBJ databases">
        <title>Deep-cultivation of Planctomycetes and their phenomic and genomic characterization uncovers novel biology.</title>
        <authorList>
            <person name="Wiegand S."/>
            <person name="Jogler M."/>
            <person name="Boedeker C."/>
            <person name="Pinto D."/>
            <person name="Vollmers J."/>
            <person name="Rivas-Marin E."/>
            <person name="Kohn T."/>
            <person name="Peeters S.H."/>
            <person name="Heuer A."/>
            <person name="Rast P."/>
            <person name="Oberbeckmann S."/>
            <person name="Bunk B."/>
            <person name="Jeske O."/>
            <person name="Meyerdierks A."/>
            <person name="Storesund J.E."/>
            <person name="Kallscheuer N."/>
            <person name="Luecker S."/>
            <person name="Lage O.M."/>
            <person name="Pohl T."/>
            <person name="Merkel B.J."/>
            <person name="Hornburger P."/>
            <person name="Mueller R.-W."/>
            <person name="Bruemmer F."/>
            <person name="Labrenz M."/>
            <person name="Spormann A.M."/>
            <person name="Op den Camp H."/>
            <person name="Overmann J."/>
            <person name="Amann R."/>
            <person name="Jetten M.S.M."/>
            <person name="Mascher T."/>
            <person name="Medema M.H."/>
            <person name="Devos D.P."/>
            <person name="Kaster A.-K."/>
            <person name="Ovreas L."/>
            <person name="Rohde M."/>
            <person name="Galperin M.Y."/>
            <person name="Jogler C."/>
        </authorList>
    </citation>
    <scope>NUCLEOTIDE SEQUENCE [LARGE SCALE GENOMIC DNA]</scope>
    <source>
        <strain evidence="2 3">Enr13</strain>
    </source>
</reference>
<dbReference type="KEGG" id="snep:Enr13x_54530"/>
<sequence>MEWATADHLFINELQTEKRNMSKTNPQIEKQLDKLASICCTRLENTSSDPTMDDAAVDELLKALLMSGYARQADRTLQVELENRVKDMCRDPAMHRGGALTGLTEQLQNKFDQLKSWESRQPGETSTAKAANISSATDA</sequence>
<keyword evidence="3" id="KW-1185">Reference proteome</keyword>
<evidence type="ECO:0000313" key="2">
    <source>
        <dbReference type="EMBL" id="QDV45574.1"/>
    </source>
</evidence>
<proteinExistence type="predicted"/>
<name>A0A518HXU6_9BACT</name>
<feature type="region of interest" description="Disordered" evidence="1">
    <location>
        <begin position="117"/>
        <end position="139"/>
    </location>
</feature>
<dbReference type="EMBL" id="CP037423">
    <property type="protein sequence ID" value="QDV45574.1"/>
    <property type="molecule type" value="Genomic_DNA"/>
</dbReference>
<protein>
    <submittedName>
        <fullName evidence="2">Uncharacterized protein</fullName>
    </submittedName>
</protein>
<accession>A0A518HXU6</accession>
<feature type="compositionally biased region" description="Polar residues" evidence="1">
    <location>
        <begin position="122"/>
        <end position="139"/>
    </location>
</feature>
<evidence type="ECO:0000256" key="1">
    <source>
        <dbReference type="SAM" id="MobiDB-lite"/>
    </source>
</evidence>
<dbReference type="Proteomes" id="UP000319004">
    <property type="component" value="Chromosome"/>
</dbReference>